<keyword evidence="2" id="KW-0732">Signal</keyword>
<dbReference type="Proteomes" id="UP000199727">
    <property type="component" value="Unassembled WGS sequence"/>
</dbReference>
<feature type="region of interest" description="Disordered" evidence="1">
    <location>
        <begin position="775"/>
        <end position="805"/>
    </location>
</feature>
<feature type="region of interest" description="Disordered" evidence="1">
    <location>
        <begin position="622"/>
        <end position="646"/>
    </location>
</feature>
<dbReference type="EMBL" id="AMKT01000062">
    <property type="protein sequence ID" value="OXG17179.1"/>
    <property type="molecule type" value="Genomic_DNA"/>
</dbReference>
<gene>
    <name evidence="3" type="ORF">C361_04790</name>
</gene>
<feature type="region of interest" description="Disordered" evidence="1">
    <location>
        <begin position="514"/>
        <end position="559"/>
    </location>
</feature>
<feature type="compositionally biased region" description="Polar residues" evidence="1">
    <location>
        <begin position="775"/>
        <end position="789"/>
    </location>
</feature>
<comment type="caution">
    <text evidence="3">The sequence shown here is derived from an EMBL/GenBank/DDBJ whole genome shotgun (WGS) entry which is preliminary data.</text>
</comment>
<feature type="compositionally biased region" description="Polar residues" evidence="1">
    <location>
        <begin position="376"/>
        <end position="398"/>
    </location>
</feature>
<feature type="compositionally biased region" description="Basic and acidic residues" evidence="1">
    <location>
        <begin position="865"/>
        <end position="875"/>
    </location>
</feature>
<feature type="compositionally biased region" description="Polar residues" evidence="1">
    <location>
        <begin position="421"/>
        <end position="441"/>
    </location>
</feature>
<feature type="region of interest" description="Disordered" evidence="1">
    <location>
        <begin position="218"/>
        <end position="243"/>
    </location>
</feature>
<feature type="chain" id="PRO_5032366186" evidence="2">
    <location>
        <begin position="24"/>
        <end position="1078"/>
    </location>
</feature>
<feature type="compositionally biased region" description="Polar residues" evidence="1">
    <location>
        <begin position="335"/>
        <end position="349"/>
    </location>
</feature>
<name>A0A854QFX7_CRYNE</name>
<dbReference type="OrthoDB" id="2576623at2759"/>
<feature type="compositionally biased region" description="Low complexity" evidence="1">
    <location>
        <begin position="546"/>
        <end position="559"/>
    </location>
</feature>
<evidence type="ECO:0000313" key="3">
    <source>
        <dbReference type="EMBL" id="OXG17179.1"/>
    </source>
</evidence>
<sequence>MPRSSLPAASLAALLFIIPLALAQSSGTINLSSTQACVIVAQIASLSSPKAISAMIPICPDSGDTAIAWPLTTSGDGASSSIAIYAHTAATDGGVSVGCVMGLSQMQAMYLLGRDLRWDDSAGTLYDNTAGGNLLDPTTYATITCGSSDTLLPSGLVLPDPSSNDPGSSVWDQTITLTAGAKASGGSDGSIIGSTIAEVTSVAALASSTFPVTSAAAKTSAAPVTSATPETSAAAETSETPLSTDQLAVQTSSFIPPSPSSSVDEVSQTKAVATSSKPVISEQLNYSDTSSLTAVELSSVSEVVDAPTAPSTFLQAVVSSDSAAPSESDSDQAKFESSGQPVAVQTSSPAPQPISVTVEQVSSTQQETTVEVQTSAQPETSAQPQTSGQPHISAQPKTSDQSQSSAQPSESSYQSESNEQPTSAESPYASDPTSAYQASSSHAEDFTPTLIQSSDRASFSISSGNYYFSDNGGFDSTSVIAVQSSASLKAPPSIVQSDAQHVTSYDASTYQATTASLSSSAHATDVAYESSNDDNPSDSEVVPQTSPSDSSSAAPTRASAAIASNTYPISSSSSDSSDGGITVTALDVRPSSMAQASSSQTAFSNAGTSTFFASSFESKISPSGIDGNGSPSETDQSQSQRFELSSSGISIEQVVTPTSSHQPTTYALFTMPASSSSASSDEPFVFTVGGMIIGQFTEAGAGAVMAAQISATSTTDQATHAIPAAESSAWYGTAAVENTGDTDATSASVPKTVAPSAVRTRSALADGNAGILVNSANESVSQGTPTGSETARETSDSNLSGEDNYDTYTLASASTSANEVKWTEESKGDISGTAVVDVASTEGGDGMRLTGVPATYVSETQASKETAKKTDKGNTQERGVGENTASVTVGYITTSPTAFGISLNSISSSDSFGRESSDDKHQSLSATSYQANFTITGESAMVSASGHSHHQSGTAVNDMTSQIIAVETSAISSDSSPRSSAYRFSKGNSPYTLSGSPGAEPTSISPWAQALSNNRNSSASFSEVIVTASSFVGGASYSLESGSTEKAVVTGGQSGGKTCARKRKEKARRARALLMEAM</sequence>
<reference evidence="3 4" key="1">
    <citation type="submission" date="2017-06" db="EMBL/GenBank/DDBJ databases">
        <title>Global population genomics of the pathogenic fungus Cryptococcus neoformans var. grubii.</title>
        <authorList>
            <person name="Cuomo C."/>
            <person name="Litvintseva A."/>
            <person name="Chen Y."/>
            <person name="Young S."/>
            <person name="Zeng Q."/>
            <person name="Chapman S."/>
            <person name="Gujja S."/>
            <person name="Saif S."/>
            <person name="Birren B."/>
        </authorList>
    </citation>
    <scope>NUCLEOTIDE SEQUENCE [LARGE SCALE GENOMIC DNA]</scope>
    <source>
        <strain evidence="3 4">Tu259-1</strain>
    </source>
</reference>
<feature type="region of interest" description="Disordered" evidence="1">
    <location>
        <begin position="858"/>
        <end position="882"/>
    </location>
</feature>
<feature type="region of interest" description="Disordered" evidence="1">
    <location>
        <begin position="1042"/>
        <end position="1064"/>
    </location>
</feature>
<evidence type="ECO:0000256" key="2">
    <source>
        <dbReference type="SAM" id="SignalP"/>
    </source>
</evidence>
<feature type="compositionally biased region" description="Polar residues" evidence="1">
    <location>
        <begin position="629"/>
        <end position="646"/>
    </location>
</feature>
<feature type="compositionally biased region" description="Polar residues" evidence="1">
    <location>
        <begin position="796"/>
        <end position="805"/>
    </location>
</feature>
<accession>A0A854QFX7</accession>
<organism evidence="3 4">
    <name type="scientific">Cryptococcus neoformans Tu259-1</name>
    <dbReference type="NCBI Taxonomy" id="1230072"/>
    <lineage>
        <taxon>Eukaryota</taxon>
        <taxon>Fungi</taxon>
        <taxon>Dikarya</taxon>
        <taxon>Basidiomycota</taxon>
        <taxon>Agaricomycotina</taxon>
        <taxon>Tremellomycetes</taxon>
        <taxon>Tremellales</taxon>
        <taxon>Cryptococcaceae</taxon>
        <taxon>Cryptococcus</taxon>
        <taxon>Cryptococcus neoformans species complex</taxon>
    </lineage>
</organism>
<dbReference type="AlphaFoldDB" id="A0A854QFX7"/>
<evidence type="ECO:0000313" key="4">
    <source>
        <dbReference type="Proteomes" id="UP000199727"/>
    </source>
</evidence>
<feature type="compositionally biased region" description="Low complexity" evidence="1">
    <location>
        <begin position="355"/>
        <end position="375"/>
    </location>
</feature>
<protein>
    <submittedName>
        <fullName evidence="3">Cell wall surface anchor protein</fullName>
    </submittedName>
</protein>
<proteinExistence type="predicted"/>
<feature type="region of interest" description="Disordered" evidence="1">
    <location>
        <begin position="320"/>
        <end position="449"/>
    </location>
</feature>
<feature type="compositionally biased region" description="Low complexity" evidence="1">
    <location>
        <begin position="514"/>
        <end position="524"/>
    </location>
</feature>
<feature type="signal peptide" evidence="2">
    <location>
        <begin position="1"/>
        <end position="23"/>
    </location>
</feature>
<feature type="compositionally biased region" description="Low complexity" evidence="1">
    <location>
        <begin position="399"/>
        <end position="420"/>
    </location>
</feature>
<evidence type="ECO:0000256" key="1">
    <source>
        <dbReference type="SAM" id="MobiDB-lite"/>
    </source>
</evidence>